<proteinExistence type="predicted"/>
<evidence type="ECO:0000313" key="1">
    <source>
        <dbReference type="EMBL" id="SLM30669.1"/>
    </source>
</evidence>
<sequence length="57" mass="6790">MHDRRIKKSKGKKCKKTRIGFTFEGEVDIAVTLQEVVSNIKYLFTMKMTIIFILKYY</sequence>
<dbReference type="AlphaFoldDB" id="A0A1W1HDW5"/>
<gene>
    <name evidence="1" type="ORF">MTBBW1_2370002</name>
</gene>
<protein>
    <submittedName>
        <fullName evidence="1">Uncharacterized protein</fullName>
    </submittedName>
</protein>
<dbReference type="EMBL" id="FWEV01000154">
    <property type="protein sequence ID" value="SLM30669.1"/>
    <property type="molecule type" value="Genomic_DNA"/>
</dbReference>
<keyword evidence="2" id="KW-1185">Reference proteome</keyword>
<accession>A0A1W1HDW5</accession>
<dbReference type="Proteomes" id="UP000191931">
    <property type="component" value="Unassembled WGS sequence"/>
</dbReference>
<reference evidence="1 2" key="1">
    <citation type="submission" date="2017-03" db="EMBL/GenBank/DDBJ databases">
        <authorList>
            <person name="Afonso C.L."/>
            <person name="Miller P.J."/>
            <person name="Scott M.A."/>
            <person name="Spackman E."/>
            <person name="Goraichik I."/>
            <person name="Dimitrov K.M."/>
            <person name="Suarez D.L."/>
            <person name="Swayne D.E."/>
        </authorList>
    </citation>
    <scope>NUCLEOTIDE SEQUENCE [LARGE SCALE GENOMIC DNA]</scope>
    <source>
        <strain evidence="1">PRJEB14757</strain>
    </source>
</reference>
<name>A0A1W1HDW5_9BACT</name>
<evidence type="ECO:0000313" key="2">
    <source>
        <dbReference type="Proteomes" id="UP000191931"/>
    </source>
</evidence>
<organism evidence="1 2">
    <name type="scientific">Desulfamplus magnetovallimortis</name>
    <dbReference type="NCBI Taxonomy" id="1246637"/>
    <lineage>
        <taxon>Bacteria</taxon>
        <taxon>Pseudomonadati</taxon>
        <taxon>Thermodesulfobacteriota</taxon>
        <taxon>Desulfobacteria</taxon>
        <taxon>Desulfobacterales</taxon>
        <taxon>Desulfobacteraceae</taxon>
        <taxon>Desulfamplus</taxon>
    </lineage>
</organism>